<dbReference type="InterPro" id="IPR006498">
    <property type="entry name" value="Tail_tube"/>
</dbReference>
<name>A0A077NEH6_XENBV</name>
<gene>
    <name evidence="1" type="ORF">XBP1_2180003</name>
</gene>
<organism evidence="1">
    <name type="scientific">Xenorhabdus bovienii str. puntauvense</name>
    <dbReference type="NCBI Taxonomy" id="1398201"/>
    <lineage>
        <taxon>Bacteria</taxon>
        <taxon>Pseudomonadati</taxon>
        <taxon>Pseudomonadota</taxon>
        <taxon>Gammaproteobacteria</taxon>
        <taxon>Enterobacterales</taxon>
        <taxon>Morganellaceae</taxon>
        <taxon>Xenorhabdus</taxon>
    </lineage>
</organism>
<dbReference type="Pfam" id="PF04985">
    <property type="entry name" value="Phage_tube"/>
    <property type="match status" value="1"/>
</dbReference>
<proteinExistence type="predicted"/>
<dbReference type="EMBL" id="CBSW010000133">
    <property type="protein sequence ID" value="CDG96647.1"/>
    <property type="molecule type" value="Genomic_DNA"/>
</dbReference>
<dbReference type="Proteomes" id="UP000028511">
    <property type="component" value="Unassembled WGS sequence"/>
</dbReference>
<protein>
    <submittedName>
        <fullName evidence="1">Major tail tube protein (Protein FII)</fullName>
    </submittedName>
</protein>
<evidence type="ECO:0000313" key="1">
    <source>
        <dbReference type="EMBL" id="CDG96647.1"/>
    </source>
</evidence>
<dbReference type="RefSeq" id="WP_038185011.1">
    <property type="nucleotide sequence ID" value="NZ_CAWLWN010000188.1"/>
</dbReference>
<dbReference type="HOGENOM" id="CLU_130297_2_1_6"/>
<dbReference type="AlphaFoldDB" id="A0A077NEH6"/>
<sequence>MALPRKLKYLNLFNDGNNYIGVVEEITLPKLSRKLEAYRGGGMNGAANVDLGLDDGALDAEFTLGGVEAQLYKQWGIEKVDGVALRFNGSFQRDDTGDVIAVEVALRGRFSEFDHGSYKQGDNTQTKVSAKNTYYKLTWDGEVMIEIDTVNMVEIVGGVDRLEAHRRAIGL</sequence>
<dbReference type="NCBIfam" id="TIGR01611">
    <property type="entry name" value="tail_tube"/>
    <property type="match status" value="1"/>
</dbReference>
<comment type="caution">
    <text evidence="1">The sequence shown here is derived from an EMBL/GenBank/DDBJ whole genome shotgun (WGS) entry which is preliminary data.</text>
</comment>
<reference evidence="1" key="1">
    <citation type="submission" date="2013-07" db="EMBL/GenBank/DDBJ databases">
        <title>Sub-species coevolution in mutualistic symbiosis.</title>
        <authorList>
            <person name="Murfin K."/>
            <person name="Klassen J."/>
            <person name="Lee M."/>
            <person name="Forst S."/>
            <person name="Stock P."/>
            <person name="Goodrich-Blair H."/>
        </authorList>
    </citation>
    <scope>NUCLEOTIDE SEQUENCE [LARGE SCALE GENOMIC DNA]</scope>
    <source>
        <strain evidence="1">Puntauvense</strain>
    </source>
</reference>
<accession>A0A077NEH6</accession>